<sequence>MFSLTTVNIGAAAPDRAARIGDWLAAADDDVVVLTETSAGKGTATLMDRYARAGWNCTELTDMGGDRGAAVAARLAPGRVVAQGMPVTLAHRLATLPLSTNPEAIVLGVYVPSRDRSQLKVERKRAFLSELLTAIEKCDPSMRERLILAGDFNIVAAGSPQARTMLPFELEVLPRLADAGLVDLAAAAGFAEEATWVGRTGDRTDTTMSAPVPRWRSVS</sequence>
<feature type="domain" description="Endonuclease/exonuclease/phosphatase" evidence="1">
    <location>
        <begin position="6"/>
        <end position="216"/>
    </location>
</feature>
<dbReference type="EMBL" id="JAPZVP010000006">
    <property type="protein sequence ID" value="MDA1359745.1"/>
    <property type="molecule type" value="Genomic_DNA"/>
</dbReference>
<evidence type="ECO:0000259" key="1">
    <source>
        <dbReference type="Pfam" id="PF03372"/>
    </source>
</evidence>
<dbReference type="RefSeq" id="WP_270109623.1">
    <property type="nucleotide sequence ID" value="NZ_JAPZVP010000006.1"/>
</dbReference>
<dbReference type="SUPFAM" id="SSF56219">
    <property type="entry name" value="DNase I-like"/>
    <property type="match status" value="1"/>
</dbReference>
<keyword evidence="2" id="KW-0378">Hydrolase</keyword>
<dbReference type="InterPro" id="IPR036691">
    <property type="entry name" value="Endo/exonu/phosph_ase_sf"/>
</dbReference>
<keyword evidence="2" id="KW-0255">Endonuclease</keyword>
<evidence type="ECO:0000313" key="3">
    <source>
        <dbReference type="Proteomes" id="UP001146067"/>
    </source>
</evidence>
<keyword evidence="3" id="KW-1185">Reference proteome</keyword>
<dbReference type="AlphaFoldDB" id="A0A9X3PAJ8"/>
<dbReference type="InterPro" id="IPR005135">
    <property type="entry name" value="Endo/exonuclease/phosphatase"/>
</dbReference>
<keyword evidence="2" id="KW-0540">Nuclease</keyword>
<organism evidence="2 3">
    <name type="scientific">Glycomyces luteolus</name>
    <dbReference type="NCBI Taxonomy" id="2670330"/>
    <lineage>
        <taxon>Bacteria</taxon>
        <taxon>Bacillati</taxon>
        <taxon>Actinomycetota</taxon>
        <taxon>Actinomycetes</taxon>
        <taxon>Glycomycetales</taxon>
        <taxon>Glycomycetaceae</taxon>
        <taxon>Glycomyces</taxon>
    </lineage>
</organism>
<dbReference type="Gene3D" id="3.60.10.10">
    <property type="entry name" value="Endonuclease/exonuclease/phosphatase"/>
    <property type="match status" value="1"/>
</dbReference>
<accession>A0A9X3PAJ8</accession>
<reference evidence="2" key="1">
    <citation type="submission" date="2022-12" db="EMBL/GenBank/DDBJ databases">
        <title>Gycomyces niveus sp.nov.,a novel actinomycete isolated from soil in Shouguan.</title>
        <authorList>
            <person name="Yang X."/>
        </authorList>
    </citation>
    <scope>NUCLEOTIDE SEQUENCE</scope>
    <source>
        <strain evidence="2">NEAU-A15</strain>
    </source>
</reference>
<protein>
    <submittedName>
        <fullName evidence="2">Endonuclease/exonuclease/phosphatase family protein</fullName>
    </submittedName>
</protein>
<dbReference type="GO" id="GO:0004519">
    <property type="term" value="F:endonuclease activity"/>
    <property type="evidence" value="ECO:0007669"/>
    <property type="project" value="UniProtKB-KW"/>
</dbReference>
<name>A0A9X3PAJ8_9ACTN</name>
<evidence type="ECO:0000313" key="2">
    <source>
        <dbReference type="EMBL" id="MDA1359745.1"/>
    </source>
</evidence>
<dbReference type="Pfam" id="PF03372">
    <property type="entry name" value="Exo_endo_phos"/>
    <property type="match status" value="1"/>
</dbReference>
<dbReference type="Proteomes" id="UP001146067">
    <property type="component" value="Unassembled WGS sequence"/>
</dbReference>
<comment type="caution">
    <text evidence="2">The sequence shown here is derived from an EMBL/GenBank/DDBJ whole genome shotgun (WGS) entry which is preliminary data.</text>
</comment>
<proteinExistence type="predicted"/>
<gene>
    <name evidence="2" type="ORF">O1R50_08935</name>
</gene>